<dbReference type="Gene3D" id="3.40.50.2000">
    <property type="entry name" value="Glycogen Phosphorylase B"/>
    <property type="match status" value="2"/>
</dbReference>
<evidence type="ECO:0000313" key="2">
    <source>
        <dbReference type="EMBL" id="PSU20060.1"/>
    </source>
</evidence>
<evidence type="ECO:0000259" key="1">
    <source>
        <dbReference type="Pfam" id="PF02350"/>
    </source>
</evidence>
<dbReference type="CDD" id="cd03786">
    <property type="entry name" value="GTB_UDP-GlcNAc_2-Epimerase"/>
    <property type="match status" value="1"/>
</dbReference>
<keyword evidence="4" id="KW-1185">Reference proteome</keyword>
<protein>
    <submittedName>
        <fullName evidence="3">UDP-N-acetylglucosamine 2-epimerase (Hydrolyzing)</fullName>
    </submittedName>
</protein>
<dbReference type="NCBIfam" id="TIGR03568">
    <property type="entry name" value="NeuC_NnaA"/>
    <property type="match status" value="1"/>
</dbReference>
<dbReference type="RefSeq" id="WP_107191816.1">
    <property type="nucleotide sequence ID" value="NZ_PYMN01000047.1"/>
</dbReference>
<evidence type="ECO:0000313" key="5">
    <source>
        <dbReference type="Proteomes" id="UP000241618"/>
    </source>
</evidence>
<comment type="caution">
    <text evidence="3">The sequence shown here is derived from an EMBL/GenBank/DDBJ whole genome shotgun (WGS) entry which is preliminary data.</text>
</comment>
<dbReference type="SUPFAM" id="SSF53756">
    <property type="entry name" value="UDP-Glycosyltransferase/glycogen phosphorylase"/>
    <property type="match status" value="1"/>
</dbReference>
<dbReference type="GO" id="GO:0006047">
    <property type="term" value="P:UDP-N-acetylglucosamine metabolic process"/>
    <property type="evidence" value="ECO:0007669"/>
    <property type="project" value="InterPro"/>
</dbReference>
<sequence length="384" mass="43296">MKKIVYVTGSRAEYGIMKRLLLALDQDPEIELTIVATGMHCDEKYGLTYKVIENDGLKIDRLININIDTSNNAKILNSMSICQSEFGQYFQNNKFDAVMLLGDRYEIFSVAIAAAMHNLPIIHLHGGEKTLGNYDEFIRHAITKMSKLHLASTEEYRQRIIQMGEHPDTVFNVGALGAENSLLMDLPSKTQLEIKFGLLEKPYFMVVFHPETLTSVSPSAQVIELLNALTEFTEQYDFVFIGSNSDTGSDEITEKVKIFCAKTDSRFMTSVKPEEYLALNKYSNGLIGNSSSGLIEIPSLNIPTINIGDRQKGRVRGDTVIDCICSRREIVDSVILSESEEMRRIIKKGGNPYYKGDVLKNVKNIIKNKIDSDLFNLKDFYDVK</sequence>
<dbReference type="EMBL" id="PYMO01000035">
    <property type="protein sequence ID" value="PSU20060.1"/>
    <property type="molecule type" value="Genomic_DNA"/>
</dbReference>
<dbReference type="InterPro" id="IPR020004">
    <property type="entry name" value="UDP-GlcNAc_Epase"/>
</dbReference>
<dbReference type="GO" id="GO:0004553">
    <property type="term" value="F:hydrolase activity, hydrolyzing O-glycosyl compounds"/>
    <property type="evidence" value="ECO:0007669"/>
    <property type="project" value="InterPro"/>
</dbReference>
<dbReference type="PANTHER" id="PTHR43174">
    <property type="entry name" value="UDP-N-ACETYLGLUCOSAMINE 2-EPIMERASE"/>
    <property type="match status" value="1"/>
</dbReference>
<name>A0A2T3JFV7_PHOPO</name>
<dbReference type="Proteomes" id="UP000241618">
    <property type="component" value="Unassembled WGS sequence"/>
</dbReference>
<reference evidence="4 5" key="1">
    <citation type="submission" date="2018-03" db="EMBL/GenBank/DDBJ databases">
        <title>Whole genome sequencing of Histamine producing bacteria.</title>
        <authorList>
            <person name="Butler K."/>
        </authorList>
    </citation>
    <scope>NUCLEOTIDE SEQUENCE [LARGE SCALE GENOMIC DNA]</scope>
    <source>
        <strain evidence="3 5">FS-6.1</strain>
        <strain evidence="2 4">FS-6.2</strain>
    </source>
</reference>
<accession>A0A2T3JFV7</accession>
<evidence type="ECO:0000313" key="4">
    <source>
        <dbReference type="Proteomes" id="UP000241405"/>
    </source>
</evidence>
<dbReference type="InterPro" id="IPR029767">
    <property type="entry name" value="WecB-like"/>
</dbReference>
<dbReference type="EMBL" id="PYMP01000023">
    <property type="protein sequence ID" value="PSU47793.1"/>
    <property type="molecule type" value="Genomic_DNA"/>
</dbReference>
<proteinExistence type="predicted"/>
<dbReference type="PANTHER" id="PTHR43174:SF3">
    <property type="entry name" value="UDP-N-ACETYLGLUCOSAMINE 2-EPIMERASE"/>
    <property type="match status" value="1"/>
</dbReference>
<dbReference type="Proteomes" id="UP000241405">
    <property type="component" value="Unassembled WGS sequence"/>
</dbReference>
<dbReference type="InterPro" id="IPR003331">
    <property type="entry name" value="UDP_GlcNAc_Epimerase_2_dom"/>
</dbReference>
<feature type="domain" description="UDP-N-acetylglucosamine 2-epimerase" evidence="1">
    <location>
        <begin position="23"/>
        <end position="367"/>
    </location>
</feature>
<dbReference type="Pfam" id="PF02350">
    <property type="entry name" value="Epimerase_2"/>
    <property type="match status" value="1"/>
</dbReference>
<organism evidence="3 5">
    <name type="scientific">Photobacterium phosphoreum</name>
    <dbReference type="NCBI Taxonomy" id="659"/>
    <lineage>
        <taxon>Bacteria</taxon>
        <taxon>Pseudomonadati</taxon>
        <taxon>Pseudomonadota</taxon>
        <taxon>Gammaproteobacteria</taxon>
        <taxon>Vibrionales</taxon>
        <taxon>Vibrionaceae</taxon>
        <taxon>Photobacterium</taxon>
    </lineage>
</organism>
<dbReference type="AlphaFoldDB" id="A0A2T3JFV7"/>
<gene>
    <name evidence="3" type="primary">neuC</name>
    <name evidence="3" type="ORF">C9J18_18390</name>
    <name evidence="2" type="ORF">CTM96_20370</name>
</gene>
<evidence type="ECO:0000313" key="3">
    <source>
        <dbReference type="EMBL" id="PSU47793.1"/>
    </source>
</evidence>